<gene>
    <name evidence="2" type="primary">ORF_11</name>
    <name evidence="2" type="ORF">J0604_208</name>
</gene>
<keyword evidence="2" id="KW-0150">Chloroplast</keyword>
<reference evidence="2" key="1">
    <citation type="submission" date="2016-10" db="EMBL/GenBank/DDBJ databases">
        <title>Chloroplast genomes as a tool to resolve red algal phylogenies: a case study in the Nemaliales.</title>
        <authorList>
            <person name="Costa J.F."/>
            <person name="Lin S.M."/>
            <person name="Macaya E.C."/>
            <person name="Fernandez-Garcia C."/>
            <person name="Verbruggen H."/>
        </authorList>
    </citation>
    <scope>NUCLEOTIDE SEQUENCE</scope>
    <source>
        <strain evidence="2">J.0604</strain>
    </source>
</reference>
<accession>A0A1G4NYH4</accession>
<dbReference type="RefSeq" id="YP_009315219.1">
    <property type="nucleotide sequence ID" value="NC_031665.1"/>
</dbReference>
<feature type="transmembrane region" description="Helical" evidence="1">
    <location>
        <begin position="72"/>
        <end position="94"/>
    </location>
</feature>
<dbReference type="EMBL" id="LT622874">
    <property type="protein sequence ID" value="SCW23674.1"/>
    <property type="molecule type" value="Genomic_DNA"/>
</dbReference>
<dbReference type="AlphaFoldDB" id="A0A1G4NYH4"/>
<geneLocation type="chloroplast" evidence="2"/>
<keyword evidence="2" id="KW-0934">Plastid</keyword>
<keyword evidence="1" id="KW-0812">Transmembrane</keyword>
<organism evidence="2">
    <name type="scientific">Titanophycus setchellii</name>
    <dbReference type="NCBI Taxonomy" id="940129"/>
    <lineage>
        <taxon>Eukaryota</taxon>
        <taxon>Rhodophyta</taxon>
        <taxon>Florideophyceae</taxon>
        <taxon>Nemaliophycidae</taxon>
        <taxon>Nemaliales</taxon>
        <taxon>Liagoraceae</taxon>
        <taxon>Titanophycus</taxon>
    </lineage>
</organism>
<dbReference type="GeneID" id="29999510"/>
<keyword evidence="1" id="KW-1133">Transmembrane helix</keyword>
<sequence length="113" mass="13345">MTVNILISSSLDHLYYHSSLETSLNSLDFVLLTNNTFTKLYAYFLLTSFSVVHSNDDFFLQVKSYNTRAISLYFWLGYSLIVSIQVIGHTRYYLKLKSSKSKTKNYHRRYLIY</sequence>
<name>A0A1G4NYH4_9FLOR</name>
<proteinExistence type="predicted"/>
<reference evidence="2" key="2">
    <citation type="submission" date="2016-10" db="EMBL/GenBank/DDBJ databases">
        <authorList>
            <person name="de Groot N.N."/>
        </authorList>
    </citation>
    <scope>NUCLEOTIDE SEQUENCE</scope>
    <source>
        <strain evidence="2">J.0604</strain>
    </source>
</reference>
<protein>
    <submittedName>
        <fullName evidence="2">Uncharacterized protein</fullName>
    </submittedName>
</protein>
<evidence type="ECO:0000313" key="2">
    <source>
        <dbReference type="EMBL" id="SCW23674.1"/>
    </source>
</evidence>
<keyword evidence="1" id="KW-0472">Membrane</keyword>
<evidence type="ECO:0000256" key="1">
    <source>
        <dbReference type="SAM" id="Phobius"/>
    </source>
</evidence>